<evidence type="ECO:0000256" key="2">
    <source>
        <dbReference type="PROSITE-ProRule" id="PRU00332"/>
    </source>
</evidence>
<sequence length="340" mass="37234">KRQSLTPKAIIHQKYGGKACYKVEEVLDSSGNMCPGLAIPDKGPCLYRCTLNLPDVTVVSDTCKKKKDAEQSAAQKAIDKLGVHFKEYNPTSKEAWEDMAGRLTFLFSNEFLSSPHPLSGHFRAALSRDSHFNGFIPVSVIAIYDAKIGNICKCINPAAASNSALLMSFVRRAAKLTDSIVVPDGQLSLKRRDPYPSEVLSSVRNESHLSGSISTEVICIPSSLEKIAVSSCLSITENTYYLDVIARELGAVEASDVLISRPIGKASSDMRIYSSAPNRNLMEQLSQMEEDITSSGPLNLRASYLASQHIYGDAILASFGYSWNSSCFVHQPTSLKSYYR</sequence>
<dbReference type="GO" id="GO:0003723">
    <property type="term" value="F:RNA binding"/>
    <property type="evidence" value="ECO:0007669"/>
    <property type="project" value="UniProtKB-UniRule"/>
</dbReference>
<feature type="non-terminal residue" evidence="4">
    <location>
        <position position="1"/>
    </location>
</feature>
<name>S8D781_9LAMI</name>
<protein>
    <recommendedName>
        <fullName evidence="3">HTH La-type RNA-binding domain-containing protein</fullName>
    </recommendedName>
</protein>
<dbReference type="InterPro" id="IPR040813">
    <property type="entry name" value="Hen1_Lam_C"/>
</dbReference>
<dbReference type="PROSITE" id="PS50961">
    <property type="entry name" value="HTH_LA"/>
    <property type="match status" value="1"/>
</dbReference>
<dbReference type="Pfam" id="PF24995">
    <property type="entry name" value="DSRM_2"/>
    <property type="match status" value="1"/>
</dbReference>
<comment type="caution">
    <text evidence="4">The sequence shown here is derived from an EMBL/GenBank/DDBJ whole genome shotgun (WGS) entry which is preliminary data.</text>
</comment>
<dbReference type="SUPFAM" id="SSF54768">
    <property type="entry name" value="dsRNA-binding domain-like"/>
    <property type="match status" value="1"/>
</dbReference>
<dbReference type="OrthoDB" id="2154311at2759"/>
<reference evidence="4 5" key="1">
    <citation type="journal article" date="2013" name="BMC Genomics">
        <title>The miniature genome of a carnivorous plant Genlisea aurea contains a low number of genes and short non-coding sequences.</title>
        <authorList>
            <person name="Leushkin E.V."/>
            <person name="Sutormin R.A."/>
            <person name="Nabieva E.R."/>
            <person name="Penin A.A."/>
            <person name="Kondrashov A.S."/>
            <person name="Logacheva M.D."/>
        </authorList>
    </citation>
    <scope>NUCLEOTIDE SEQUENCE [LARGE SCALE GENOMIC DNA]</scope>
</reference>
<dbReference type="InterPro" id="IPR006630">
    <property type="entry name" value="La_HTH"/>
</dbReference>
<dbReference type="Gene3D" id="3.30.160.20">
    <property type="match status" value="1"/>
</dbReference>
<evidence type="ECO:0000313" key="5">
    <source>
        <dbReference type="Proteomes" id="UP000015453"/>
    </source>
</evidence>
<dbReference type="Pfam" id="PF18441">
    <property type="entry name" value="Hen1_Lam_C"/>
    <property type="match status" value="1"/>
</dbReference>
<feature type="domain" description="HTH La-type RNA-binding" evidence="3">
    <location>
        <begin position="89"/>
        <end position="199"/>
    </location>
</feature>
<keyword evidence="1 2" id="KW-0694">RNA-binding</keyword>
<dbReference type="Pfam" id="PF21224">
    <property type="entry name" value="Hen1_LCD"/>
    <property type="match status" value="1"/>
</dbReference>
<gene>
    <name evidence="4" type="ORF">M569_16290</name>
</gene>
<proteinExistence type="predicted"/>
<dbReference type="CDD" id="cd00048">
    <property type="entry name" value="DSRM_SF"/>
    <property type="match status" value="1"/>
</dbReference>
<dbReference type="EMBL" id="AUSU01009138">
    <property type="protein sequence ID" value="EPS58523.1"/>
    <property type="molecule type" value="Genomic_DNA"/>
</dbReference>
<evidence type="ECO:0000256" key="1">
    <source>
        <dbReference type="ARBA" id="ARBA00022884"/>
    </source>
</evidence>
<evidence type="ECO:0000259" key="3">
    <source>
        <dbReference type="PROSITE" id="PS50961"/>
    </source>
</evidence>
<keyword evidence="5" id="KW-1185">Reference proteome</keyword>
<dbReference type="InterPro" id="IPR056755">
    <property type="entry name" value="DSRM_2"/>
</dbReference>
<organism evidence="4 5">
    <name type="scientific">Genlisea aurea</name>
    <dbReference type="NCBI Taxonomy" id="192259"/>
    <lineage>
        <taxon>Eukaryota</taxon>
        <taxon>Viridiplantae</taxon>
        <taxon>Streptophyta</taxon>
        <taxon>Embryophyta</taxon>
        <taxon>Tracheophyta</taxon>
        <taxon>Spermatophyta</taxon>
        <taxon>Magnoliopsida</taxon>
        <taxon>eudicotyledons</taxon>
        <taxon>Gunneridae</taxon>
        <taxon>Pentapetalae</taxon>
        <taxon>asterids</taxon>
        <taxon>lamiids</taxon>
        <taxon>Lamiales</taxon>
        <taxon>Lentibulariaceae</taxon>
        <taxon>Genlisea</taxon>
    </lineage>
</organism>
<dbReference type="AlphaFoldDB" id="S8D781"/>
<evidence type="ECO:0000313" key="4">
    <source>
        <dbReference type="EMBL" id="EPS58523.1"/>
    </source>
</evidence>
<dbReference type="Proteomes" id="UP000015453">
    <property type="component" value="Unassembled WGS sequence"/>
</dbReference>
<accession>S8D781</accession>